<reference evidence="1" key="1">
    <citation type="submission" date="2018-06" db="EMBL/GenBank/DDBJ databases">
        <authorList>
            <person name="Zhirakovskaya E."/>
        </authorList>
    </citation>
    <scope>NUCLEOTIDE SEQUENCE</scope>
</reference>
<evidence type="ECO:0000313" key="1">
    <source>
        <dbReference type="EMBL" id="VAW97216.1"/>
    </source>
</evidence>
<gene>
    <name evidence="1" type="ORF">MNBD_GAMMA19-2222</name>
</gene>
<dbReference type="PANTHER" id="PTHR34322">
    <property type="entry name" value="TRANSPOSASE, Y1_TNP DOMAIN-CONTAINING"/>
    <property type="match status" value="1"/>
</dbReference>
<dbReference type="EMBL" id="UOFV01000103">
    <property type="protein sequence ID" value="VAW97216.1"/>
    <property type="molecule type" value="Genomic_DNA"/>
</dbReference>
<feature type="non-terminal residue" evidence="1">
    <location>
        <position position="111"/>
    </location>
</feature>
<sequence length="111" mass="13058">MPTPRKNQVCLDSTPYYHCISRCVRRAFLCGNDEFSGQSYEHRKQWVVDKLAELTRVFSIDVCAYAVMSNHYHLVLHINQPQAQTWSDEAVIERWTQLFKAPLLIDRMRKG</sequence>
<dbReference type="AlphaFoldDB" id="A0A3B1AWL2"/>
<organism evidence="1">
    <name type="scientific">hydrothermal vent metagenome</name>
    <dbReference type="NCBI Taxonomy" id="652676"/>
    <lineage>
        <taxon>unclassified sequences</taxon>
        <taxon>metagenomes</taxon>
        <taxon>ecological metagenomes</taxon>
    </lineage>
</organism>
<dbReference type="GO" id="GO:0006313">
    <property type="term" value="P:DNA transposition"/>
    <property type="evidence" value="ECO:0007669"/>
    <property type="project" value="InterPro"/>
</dbReference>
<name>A0A3B1AWL2_9ZZZZ</name>
<dbReference type="GO" id="GO:0004803">
    <property type="term" value="F:transposase activity"/>
    <property type="evidence" value="ECO:0007669"/>
    <property type="project" value="InterPro"/>
</dbReference>
<dbReference type="InterPro" id="IPR036515">
    <property type="entry name" value="Transposase_17_sf"/>
</dbReference>
<dbReference type="SUPFAM" id="SSF143422">
    <property type="entry name" value="Transposase IS200-like"/>
    <property type="match status" value="1"/>
</dbReference>
<accession>A0A3B1AWL2</accession>
<dbReference type="PANTHER" id="PTHR34322:SF2">
    <property type="entry name" value="TRANSPOSASE IS200-LIKE DOMAIN-CONTAINING PROTEIN"/>
    <property type="match status" value="1"/>
</dbReference>
<dbReference type="Gene3D" id="3.30.70.1290">
    <property type="entry name" value="Transposase IS200-like"/>
    <property type="match status" value="1"/>
</dbReference>
<protein>
    <submittedName>
        <fullName evidence="1">Mobile element protein</fullName>
    </submittedName>
</protein>
<dbReference type="GO" id="GO:0003677">
    <property type="term" value="F:DNA binding"/>
    <property type="evidence" value="ECO:0007669"/>
    <property type="project" value="InterPro"/>
</dbReference>
<proteinExistence type="predicted"/>